<feature type="domain" description="Probable ATP-binding protein BrxC winged helix-turn-helix" evidence="2">
    <location>
        <begin position="796"/>
        <end position="883"/>
    </location>
</feature>
<dbReference type="InterPro" id="IPR047679">
    <property type="entry name" value="BREX_BrxC"/>
</dbReference>
<feature type="domain" description="Probable ATP-binding protein BrxC alpha-helical" evidence="3">
    <location>
        <begin position="893"/>
        <end position="1005"/>
    </location>
</feature>
<dbReference type="InterPro" id="IPR058036">
    <property type="entry name" value="BREX_BrxC_4th"/>
</dbReference>
<dbReference type="InterPro" id="IPR027417">
    <property type="entry name" value="P-loop_NTPase"/>
</dbReference>
<evidence type="ECO:0000313" key="5">
    <source>
        <dbReference type="EMBL" id="PWG66474.1"/>
    </source>
</evidence>
<dbReference type="InterPro" id="IPR058037">
    <property type="entry name" value="BREX_BrxC_helical"/>
</dbReference>
<dbReference type="Pfam" id="PF25796">
    <property type="entry name" value="BREX_BrxC_4th"/>
    <property type="match status" value="1"/>
</dbReference>
<dbReference type="SUPFAM" id="SSF52540">
    <property type="entry name" value="P-loop containing nucleoside triphosphate hydrolases"/>
    <property type="match status" value="1"/>
</dbReference>
<dbReference type="NCBIfam" id="NF033441">
    <property type="entry name" value="BREX_BrxC"/>
    <property type="match status" value="1"/>
</dbReference>
<evidence type="ECO:0000313" key="6">
    <source>
        <dbReference type="Proteomes" id="UP000245876"/>
    </source>
</evidence>
<dbReference type="AlphaFoldDB" id="A0A2U2NBR3"/>
<evidence type="ECO:0000256" key="1">
    <source>
        <dbReference type="SAM" id="MobiDB-lite"/>
    </source>
</evidence>
<dbReference type="EMBL" id="QFFM01000005">
    <property type="protein sequence ID" value="PWG66474.1"/>
    <property type="molecule type" value="Genomic_DNA"/>
</dbReference>
<evidence type="ECO:0000259" key="2">
    <source>
        <dbReference type="Pfam" id="PF25791"/>
    </source>
</evidence>
<protein>
    <submittedName>
        <fullName evidence="5">BREX system P-loop protein BrxC</fullName>
    </submittedName>
</protein>
<gene>
    <name evidence="5" type="primary">brxC</name>
    <name evidence="5" type="ORF">DF196_03600</name>
</gene>
<dbReference type="Pfam" id="PF25791">
    <property type="entry name" value="WHD_BREX_BrxC"/>
    <property type="match status" value="1"/>
</dbReference>
<sequence>MSDMNESRDSALQFRNIFARNIEDKIDGVIKASDDSNLIDEVNEYVLTNEIQTNLERFLDTYNDPSADYTNGVWISGFFGSGKSHLLKILSHILGDIPKPFLTAGTEPPSRIQVIDIMKAKARDAENHELEGLLDANLRIPATSLLFNIDSKAQKGSKTVLMDAFIRVFDEARGYYGANKYVAKMERDLDANGCLDEFMRQFESIAGKPWSKGRAQAAFSGPKIDKAFAAATGDEIRDILKDYQKQYNPTIADFADDVNDWLQRQDDGRRLIFLVDEVGQFIGSSTDLMLNLQTVTEELFARTNGRVWVIVTSQEDIDAVIGDRSVSQGLDFTKIKGRFAVNLKLSSADAIEVIQKRLLAKNEQGETATEELWQAYRDELDALFTFQGEGGARQFKNLKFGTQEDFIATYPFVNYQFLLFQDAMRGMSAAGFFEGQHRSVGERSLLSTISSALVEHKTDAVGGLIPFSALYDGISGTIQSSVNHRIIEAERELAPDMQKLALPLLKALLLVKQVKDFKANVRNLRILVLGRFGEDLPELERRIQDTLNMLERQNYVHRTGDEYEYLTNDEQAVESEIKNVDIEDRQIRDRLGRIVSEDILGQPLTVEYGQGRQKVKFRYGLTIDNVAQGRTYPITLHIVTPMDDIPLDAKIMRSSGERGELRVILDGDGSNFMNDLTMVERTEKYLRLHANEQGSCKHILDAKRGDLDIMKRELKATVSKALCSAVIAYNGATLDTKARESATGVITEAMHTLIGRLYTNFRLVEGLAYTERDLPAVLADASDSAPSLDGTDSVQTRLDLPAQDVYDYAAGQIHRNLVPTVRDVIAHYENEPYGWPLADTLACLCYLYGTERIRLTIDSNRIPRTDVVKYLTNQKKIESMRVEIPKRYDAAKLRELRNFTNDYLGLTADKLPGDAEDMARVIRDGLREQIRAIEQMKAANGQFEFVAALDEPLERLRTVAAKPEEWILDVFPSAGEDDNTDQLLDDKEDVIDLVRKVLKGAQRDVLTGGLDWIRTNDSNFTLASSDLQRERDEVRATAADPKLFQGNKVNLFKTRLAELQQHLGELVGAERKRALATVTTVRESLTGIDSYRAAREDAQRQALRLLDDAAVKIKSAKYIADIRQTADTVRGSLYLALVNQLDAAKEQPEPQVLSDVHDEPGKPAESQDSQNPSAGETLPDVVTPAEPGPKHVEVVQAESKPVERTIRVAPPRPKPMLRTENDVDEFLDEYRRKLMAAIREGKRILL</sequence>
<evidence type="ECO:0000259" key="3">
    <source>
        <dbReference type="Pfam" id="PF25792"/>
    </source>
</evidence>
<dbReference type="OrthoDB" id="3201900at2"/>
<comment type="caution">
    <text evidence="5">The sequence shown here is derived from an EMBL/GenBank/DDBJ whole genome shotgun (WGS) entry which is preliminary data.</text>
</comment>
<proteinExistence type="predicted"/>
<dbReference type="InterPro" id="IPR058038">
    <property type="entry name" value="BREX_BrxC_wHTH"/>
</dbReference>
<dbReference type="Pfam" id="PF25792">
    <property type="entry name" value="BREX_BrxC_helical"/>
    <property type="match status" value="1"/>
</dbReference>
<feature type="region of interest" description="Disordered" evidence="1">
    <location>
        <begin position="1146"/>
        <end position="1187"/>
    </location>
</feature>
<feature type="domain" description="Probable ATP-binding protein BrxC 4th six-stranded beta-sheet" evidence="4">
    <location>
        <begin position="580"/>
        <end position="753"/>
    </location>
</feature>
<organism evidence="5 6">
    <name type="scientific">Bifidobacterium callitrichidarum</name>
    <dbReference type="NCBI Taxonomy" id="2052941"/>
    <lineage>
        <taxon>Bacteria</taxon>
        <taxon>Bacillati</taxon>
        <taxon>Actinomycetota</taxon>
        <taxon>Actinomycetes</taxon>
        <taxon>Bifidobacteriales</taxon>
        <taxon>Bifidobacteriaceae</taxon>
        <taxon>Bifidobacterium</taxon>
    </lineage>
</organism>
<name>A0A2U2NBR3_9BIFI</name>
<evidence type="ECO:0000259" key="4">
    <source>
        <dbReference type="Pfam" id="PF25796"/>
    </source>
</evidence>
<accession>A0A2U2NBR3</accession>
<keyword evidence="6" id="KW-1185">Reference proteome</keyword>
<dbReference type="RefSeq" id="WP_109056521.1">
    <property type="nucleotide sequence ID" value="NZ_QFFM01000005.1"/>
</dbReference>
<dbReference type="Proteomes" id="UP000245876">
    <property type="component" value="Unassembled WGS sequence"/>
</dbReference>
<reference evidence="5 6" key="1">
    <citation type="journal article" date="2018" name="Int. J. Syst. Evol. Microbiol.">
        <title>Bifidobacterium callitrichidarum sp. nov. from the faeces of the emperor tamarin (Saguinus imperator).</title>
        <authorList>
            <person name="Modesto M."/>
            <person name="Michelini S."/>
            <person name="Sansosti M.C."/>
            <person name="De Filippo C."/>
            <person name="Cavalieri D."/>
            <person name="Qvirist L."/>
            <person name="Andlid T."/>
            <person name="Spiezio C."/>
            <person name="Sandri C."/>
            <person name="Pascarelli S."/>
            <person name="Sgorbati B."/>
            <person name="Mattarelli P."/>
        </authorList>
    </citation>
    <scope>NUCLEOTIDE SEQUENCE [LARGE SCALE GENOMIC DNA]</scope>
    <source>
        <strain evidence="5 6">TRI 5</strain>
    </source>
</reference>